<dbReference type="SUPFAM" id="SSF51283">
    <property type="entry name" value="dUTPase-like"/>
    <property type="match status" value="1"/>
</dbReference>
<keyword evidence="4" id="KW-1133">Transmembrane helix</keyword>
<dbReference type="KEGG" id="aaqi:AAQM_2440"/>
<organism evidence="5 6">
    <name type="scientific">Arcobacter aquimarinus</name>
    <dbReference type="NCBI Taxonomy" id="1315211"/>
    <lineage>
        <taxon>Bacteria</taxon>
        <taxon>Pseudomonadati</taxon>
        <taxon>Campylobacterota</taxon>
        <taxon>Epsilonproteobacteria</taxon>
        <taxon>Campylobacterales</taxon>
        <taxon>Arcobacteraceae</taxon>
        <taxon>Arcobacter</taxon>
    </lineage>
</organism>
<keyword evidence="1" id="KW-0378">Hydrolase</keyword>
<feature type="transmembrane region" description="Helical" evidence="4">
    <location>
        <begin position="257"/>
        <end position="281"/>
    </location>
</feature>
<dbReference type="AlphaFoldDB" id="A0AAE7B755"/>
<dbReference type="CDD" id="cd07557">
    <property type="entry name" value="trimeric_dUTPase"/>
    <property type="match status" value="1"/>
</dbReference>
<dbReference type="InterPro" id="IPR036157">
    <property type="entry name" value="dUTPase-like_sf"/>
</dbReference>
<dbReference type="GO" id="GO:0008829">
    <property type="term" value="F:dCTP deaminase activity"/>
    <property type="evidence" value="ECO:0007669"/>
    <property type="project" value="InterPro"/>
</dbReference>
<dbReference type="EMBL" id="CP030944">
    <property type="protein sequence ID" value="QKE27137.1"/>
    <property type="molecule type" value="Genomic_DNA"/>
</dbReference>
<protein>
    <submittedName>
        <fullName evidence="5">Trimeric dUTP diphosphatase</fullName>
    </submittedName>
</protein>
<dbReference type="Proteomes" id="UP000502065">
    <property type="component" value="Chromosome"/>
</dbReference>
<keyword evidence="4" id="KW-0472">Membrane</keyword>
<dbReference type="InterPro" id="IPR033704">
    <property type="entry name" value="dUTPase_trimeric"/>
</dbReference>
<dbReference type="Gene3D" id="2.70.40.10">
    <property type="match status" value="1"/>
</dbReference>
<sequence>MYNEHITLQYKSLLEELRPNEINKLSLEDQNDIAQNKYDYYKIKDPYPEISPALLNPYDIDKYINKTGMIFPYERDNLKTATYRIPLYGDIHYWENNSRKKKTLSKDKKDIFILKPNAIIYIHISTVFRVPYYIAFRFNLKIDLVHKGLLLGTGPVVDPGFQGRIMIPIHNLTANEYILRSGDGLIWIEFTKLSPFKEDKPFSEFKSLLNHTADDYFESANKLRSIQSAIPNAMDKAKEDAKQAKEDAEAAHSAVKLISFATVIAAVIAIGGIIYSGYTLLANVITPTISLVDSQKEQLLKNEDEIKKLNAKLKLIEEKLTKVKKNEE</sequence>
<dbReference type="RefSeq" id="WP_129095201.1">
    <property type="nucleotide sequence ID" value="NZ_CBCSAE010000009.1"/>
</dbReference>
<reference evidence="5 6" key="1">
    <citation type="submission" date="2018-07" db="EMBL/GenBank/DDBJ databases">
        <title>Identification of phenol metabolism pathways in Arcobacter.</title>
        <authorList>
            <person name="Miller W.G."/>
            <person name="Yee E."/>
            <person name="Bono J.L."/>
        </authorList>
    </citation>
    <scope>NUCLEOTIDE SEQUENCE [LARGE SCALE GENOMIC DNA]</scope>
    <source>
        <strain evidence="5 6">W63</strain>
    </source>
</reference>
<evidence type="ECO:0000256" key="2">
    <source>
        <dbReference type="ARBA" id="ARBA00023080"/>
    </source>
</evidence>
<proteinExistence type="predicted"/>
<name>A0AAE7B755_9BACT</name>
<keyword evidence="3" id="KW-0175">Coiled coil</keyword>
<accession>A0AAE7B755</accession>
<keyword evidence="4" id="KW-0812">Transmembrane</keyword>
<evidence type="ECO:0000256" key="3">
    <source>
        <dbReference type="SAM" id="Coils"/>
    </source>
</evidence>
<keyword evidence="2" id="KW-0546">Nucleotide metabolism</keyword>
<gene>
    <name evidence="5" type="ORF">AAQM_2440</name>
</gene>
<keyword evidence="6" id="KW-1185">Reference proteome</keyword>
<evidence type="ECO:0000313" key="5">
    <source>
        <dbReference type="EMBL" id="QKE27137.1"/>
    </source>
</evidence>
<feature type="coiled-coil region" evidence="3">
    <location>
        <begin position="292"/>
        <end position="326"/>
    </location>
</feature>
<evidence type="ECO:0000313" key="6">
    <source>
        <dbReference type="Proteomes" id="UP000502065"/>
    </source>
</evidence>
<evidence type="ECO:0000256" key="1">
    <source>
        <dbReference type="ARBA" id="ARBA00022801"/>
    </source>
</evidence>
<evidence type="ECO:0000256" key="4">
    <source>
        <dbReference type="SAM" id="Phobius"/>
    </source>
</evidence>
<dbReference type="GO" id="GO:0006229">
    <property type="term" value="P:dUTP biosynthetic process"/>
    <property type="evidence" value="ECO:0007669"/>
    <property type="project" value="InterPro"/>
</dbReference>